<comment type="caution">
    <text evidence="3">The sequence shown here is derived from an EMBL/GenBank/DDBJ whole genome shotgun (WGS) entry which is preliminary data.</text>
</comment>
<feature type="compositionally biased region" description="Polar residues" evidence="2">
    <location>
        <begin position="36"/>
        <end position="54"/>
    </location>
</feature>
<keyword evidence="1" id="KW-0175">Coiled coil</keyword>
<sequence>MESSAPKRRKTSPSSSVPVGTSDAPDDAANPGKTARNPTSRRPSFASPTKSSLARANPEVLERQSQRSATGRSQLEAASENEPASVGQELPSTQPVPSGSQTPTRGFLKGGMANRPRRTPNKPSPRPLPPPSDHDEELLDPFRGQVLRRSPPPGVLPSQDATEPELPPPTPTDKATSDPPAPASSSYGIHRSPTKRPRRSRALAEQMRSSPLKQPAVRPVEAAGKTTTTIPTSPSRRPGPKRISARLAAESGKPHPARSVSEPDALSEKKSIRDALLAEVAQMEADLEIAKSENDNIHNTYGSQGAKVSVQDKDGLLDLLRRHVLTPKPESSPEDAWLEAALNPVSFLLFGNPAAIASLPFAEPKEAEAPAPPISHHPIPLSAAEELPYLQLFSPLVFQSSISLQPRSSRDSGHLMQKHKITAASSPQGLFAARMEMTVDTKTLSISDLSVSHLEPSAAAELRPFIAKIEQGAINSALRRNISVVAWAMAEWTRLATKRALFWCHVQKELGTDKDMLQAAAGPEEKGFPGRPSVEDEDSDEAETDDNATNMYDARNDVPRSALLPHMGRTSLELKLGPSQEVGLRIEWRIDFDWTGEGHSRIGALVETPSKWHHHDTKHSLVGIPGLFDKVVRGSGNPMKAVKTVVALIIGDRKN</sequence>
<feature type="compositionally biased region" description="Acidic residues" evidence="2">
    <location>
        <begin position="535"/>
        <end position="546"/>
    </location>
</feature>
<feature type="compositionally biased region" description="Basic residues" evidence="2">
    <location>
        <begin position="192"/>
        <end position="201"/>
    </location>
</feature>
<protein>
    <submittedName>
        <fullName evidence="3">Uncharacterized protein</fullName>
    </submittedName>
</protein>
<evidence type="ECO:0000313" key="4">
    <source>
        <dbReference type="Proteomes" id="UP001433268"/>
    </source>
</evidence>
<name>A0ABR1WQK2_9PEZI</name>
<evidence type="ECO:0000313" key="3">
    <source>
        <dbReference type="EMBL" id="KAK8084288.1"/>
    </source>
</evidence>
<proteinExistence type="predicted"/>
<feature type="compositionally biased region" description="Low complexity" evidence="2">
    <location>
        <begin position="12"/>
        <end position="22"/>
    </location>
</feature>
<feature type="coiled-coil region" evidence="1">
    <location>
        <begin position="273"/>
        <end position="300"/>
    </location>
</feature>
<reference evidence="3 4" key="1">
    <citation type="submission" date="2023-01" db="EMBL/GenBank/DDBJ databases">
        <title>Analysis of 21 Apiospora genomes using comparative genomics revels a genus with tremendous synthesis potential of carbohydrate active enzymes and secondary metabolites.</title>
        <authorList>
            <person name="Sorensen T."/>
        </authorList>
    </citation>
    <scope>NUCLEOTIDE SEQUENCE [LARGE SCALE GENOMIC DNA]</scope>
    <source>
        <strain evidence="3 4">CBS 114990</strain>
    </source>
</reference>
<keyword evidence="4" id="KW-1185">Reference proteome</keyword>
<dbReference type="RefSeq" id="XP_066668797.1">
    <property type="nucleotide sequence ID" value="XM_066809874.1"/>
</dbReference>
<accession>A0ABR1WQK2</accession>
<dbReference type="EMBL" id="JAQQWN010000005">
    <property type="protein sequence ID" value="KAK8084288.1"/>
    <property type="molecule type" value="Genomic_DNA"/>
</dbReference>
<dbReference type="Proteomes" id="UP001433268">
    <property type="component" value="Unassembled WGS sequence"/>
</dbReference>
<gene>
    <name evidence="3" type="ORF">PG997_005559</name>
</gene>
<evidence type="ECO:0000256" key="2">
    <source>
        <dbReference type="SAM" id="MobiDB-lite"/>
    </source>
</evidence>
<organism evidence="3 4">
    <name type="scientific">Apiospora hydei</name>
    <dbReference type="NCBI Taxonomy" id="1337664"/>
    <lineage>
        <taxon>Eukaryota</taxon>
        <taxon>Fungi</taxon>
        <taxon>Dikarya</taxon>
        <taxon>Ascomycota</taxon>
        <taxon>Pezizomycotina</taxon>
        <taxon>Sordariomycetes</taxon>
        <taxon>Xylariomycetidae</taxon>
        <taxon>Amphisphaeriales</taxon>
        <taxon>Apiosporaceae</taxon>
        <taxon>Apiospora</taxon>
    </lineage>
</organism>
<feature type="compositionally biased region" description="Low complexity" evidence="2">
    <location>
        <begin position="172"/>
        <end position="186"/>
    </location>
</feature>
<feature type="compositionally biased region" description="Polar residues" evidence="2">
    <location>
        <begin position="90"/>
        <end position="104"/>
    </location>
</feature>
<feature type="compositionally biased region" description="Pro residues" evidence="2">
    <location>
        <begin position="122"/>
        <end position="131"/>
    </location>
</feature>
<feature type="compositionally biased region" description="Basic residues" evidence="2">
    <location>
        <begin position="1"/>
        <end position="11"/>
    </location>
</feature>
<dbReference type="GeneID" id="92042934"/>
<feature type="compositionally biased region" description="Low complexity" evidence="2">
    <location>
        <begin position="226"/>
        <end position="236"/>
    </location>
</feature>
<feature type="region of interest" description="Disordered" evidence="2">
    <location>
        <begin position="522"/>
        <end position="553"/>
    </location>
</feature>
<feature type="region of interest" description="Disordered" evidence="2">
    <location>
        <begin position="1"/>
        <end position="268"/>
    </location>
</feature>
<evidence type="ECO:0000256" key="1">
    <source>
        <dbReference type="SAM" id="Coils"/>
    </source>
</evidence>